<protein>
    <submittedName>
        <fullName evidence="1">Uncharacterized protein</fullName>
    </submittedName>
</protein>
<reference evidence="1 2" key="1">
    <citation type="journal article" date="2019" name="Int. J. Syst. Evol. Microbiol.">
        <title>The Global Catalogue of Microorganisms (GCM) 10K type strain sequencing project: providing services to taxonomists for standard genome sequencing and annotation.</title>
        <authorList>
            <consortium name="The Broad Institute Genomics Platform"/>
            <consortium name="The Broad Institute Genome Sequencing Center for Infectious Disease"/>
            <person name="Wu L."/>
            <person name="Ma J."/>
        </authorList>
    </citation>
    <scope>NUCLEOTIDE SEQUENCE [LARGE SCALE GENOMIC DNA]</scope>
    <source>
        <strain evidence="1 2">JCM 12393</strain>
    </source>
</reference>
<comment type="caution">
    <text evidence="1">The sequence shown here is derived from an EMBL/GenBank/DDBJ whole genome shotgun (WGS) entry which is preliminary data.</text>
</comment>
<dbReference type="EMBL" id="BAAAKJ010000257">
    <property type="protein sequence ID" value="GAA1403187.1"/>
    <property type="molecule type" value="Genomic_DNA"/>
</dbReference>
<organism evidence="1 2">
    <name type="scientific">Kitasatospora putterlickiae</name>
    <dbReference type="NCBI Taxonomy" id="221725"/>
    <lineage>
        <taxon>Bacteria</taxon>
        <taxon>Bacillati</taxon>
        <taxon>Actinomycetota</taxon>
        <taxon>Actinomycetes</taxon>
        <taxon>Kitasatosporales</taxon>
        <taxon>Streptomycetaceae</taxon>
        <taxon>Kitasatospora</taxon>
    </lineage>
</organism>
<proteinExistence type="predicted"/>
<evidence type="ECO:0000313" key="1">
    <source>
        <dbReference type="EMBL" id="GAA1403187.1"/>
    </source>
</evidence>
<dbReference type="RefSeq" id="WP_344339057.1">
    <property type="nucleotide sequence ID" value="NZ_BAAAKJ010000257.1"/>
</dbReference>
<accession>A0ABN1YD57</accession>
<dbReference type="Pfam" id="PF07275">
    <property type="entry name" value="ArdA"/>
    <property type="match status" value="1"/>
</dbReference>
<dbReference type="InterPro" id="IPR009899">
    <property type="entry name" value="ArdA"/>
</dbReference>
<keyword evidence="2" id="KW-1185">Reference proteome</keyword>
<gene>
    <name evidence="1" type="ORF">GCM10009639_47580</name>
</gene>
<name>A0ABN1YD57_9ACTN</name>
<sequence>MSRTAEYLTDLAEDAGIVAELEALTAYAALVGSAEYAVDTFEDAYEGEWDDLEDFAHDWLMETDDEYRAAMESCRGWRPSLDMTAWHCDYFHTSSGHVFRSL</sequence>
<evidence type="ECO:0000313" key="2">
    <source>
        <dbReference type="Proteomes" id="UP001499863"/>
    </source>
</evidence>
<dbReference type="Proteomes" id="UP001499863">
    <property type="component" value="Unassembled WGS sequence"/>
</dbReference>